<comment type="caution">
    <text evidence="1">The sequence shown here is derived from an EMBL/GenBank/DDBJ whole genome shotgun (WGS) entry which is preliminary data.</text>
</comment>
<organism evidence="1 2">
    <name type="scientific">candidate division GN15 bacterium</name>
    <dbReference type="NCBI Taxonomy" id="2072418"/>
    <lineage>
        <taxon>Bacteria</taxon>
        <taxon>candidate division GN15</taxon>
    </lineage>
</organism>
<dbReference type="AlphaFoldDB" id="A0A855X4T6"/>
<evidence type="ECO:0000313" key="1">
    <source>
        <dbReference type="EMBL" id="PWB76458.1"/>
    </source>
</evidence>
<dbReference type="Gene3D" id="2.40.160.50">
    <property type="entry name" value="membrane protein fhac: a member of the omp85/tpsb transporter family"/>
    <property type="match status" value="1"/>
</dbReference>
<proteinExistence type="predicted"/>
<evidence type="ECO:0000313" key="2">
    <source>
        <dbReference type="Proteomes" id="UP000250918"/>
    </source>
</evidence>
<name>A0A855X4T6_9BACT</name>
<protein>
    <recommendedName>
        <fullName evidence="3">Bacterial surface antigen (D15) domain-containing protein</fullName>
    </recommendedName>
</protein>
<dbReference type="Proteomes" id="UP000250918">
    <property type="component" value="Unassembled WGS sequence"/>
</dbReference>
<dbReference type="EMBL" id="PQAP01000001">
    <property type="protein sequence ID" value="PWB76458.1"/>
    <property type="molecule type" value="Genomic_DNA"/>
</dbReference>
<sequence>MSKVLRDTGIWRYLAGVEEKLMNPAFCTCLRVLIPSMVAVIVSIRLAGASPGREQFGGVTNGVTTGESRFENVRIDSIVVDNRNVFDTRDPRYNRFPYKTADKFHFVTRKAVIARELLFAVGDPFRRDLAEETARNLRTRLVLYDAWVETSTLPDSRLLVRVVTIDQWSLILSGSLAREGNRTDIRFGLQERNLLGSNQLLSWEYFIPEKERNYINIAYGNPRFWGKPVSVNGAYNSDPKNDYKQVSVGHPYYDLRQALSWSAAWQGTSARIDDSVRNRKRYSTSDQVEVGLGGRLGTYHDKIILEGSYTYRTSKTRTVAFTHPDSVIAPPIDSTYHLLMGFTGIQRIYYVGLKRINGFNYTEDFSTGLDATIGIGRAFSRDWNDYLFDQVAVNIASVWCVGKEVFMFSYQRLAWFPIDGPVMQSADMSLRFYQTSLTYATFAFHIKYQSEERDLTIYLGGDSGIRGYDEHYRGGDRLFLTNTEVRVFPGIEILSVRFGGALFVDAGRTYQPGAKFSLKDLVVSAGAGLRISFERTARSELARIDLAHTRVPRDGRLKSVWQLSIGHGQYF</sequence>
<accession>A0A855X4T6</accession>
<evidence type="ECO:0008006" key="3">
    <source>
        <dbReference type="Google" id="ProtNLM"/>
    </source>
</evidence>
<reference evidence="1 2" key="1">
    <citation type="journal article" date="2018" name="ISME J.">
        <title>A methanotrophic archaeon couples anaerobic oxidation of methane to Fe(III) reduction.</title>
        <authorList>
            <person name="Cai C."/>
            <person name="Leu A.O."/>
            <person name="Xie G.J."/>
            <person name="Guo J."/>
            <person name="Feng Y."/>
            <person name="Zhao J.X."/>
            <person name="Tyson G.W."/>
            <person name="Yuan Z."/>
            <person name="Hu S."/>
        </authorList>
    </citation>
    <scope>NUCLEOTIDE SEQUENCE [LARGE SCALE GENOMIC DNA]</scope>
    <source>
        <strain evidence="1">FeB_12</strain>
    </source>
</reference>
<gene>
    <name evidence="1" type="ORF">C3F09_00375</name>
</gene>